<dbReference type="Gene3D" id="3.10.20.310">
    <property type="entry name" value="membrane protein fhac"/>
    <property type="match status" value="1"/>
</dbReference>
<keyword evidence="3" id="KW-0998">Cell outer membrane</keyword>
<feature type="domain" description="Polypeptide-transport-associated ShlB-type" evidence="6">
    <location>
        <begin position="97"/>
        <end position="172"/>
    </location>
</feature>
<protein>
    <submittedName>
        <fullName evidence="8">Putative hemolysin transporter protein shlB</fullName>
    </submittedName>
</protein>
<dbReference type="PIRSF" id="PIRSF029745">
    <property type="entry name" value="FhaC"/>
    <property type="match status" value="1"/>
</dbReference>
<dbReference type="InterPro" id="IPR005565">
    <property type="entry name" value="Hemolysn_activator_HlyB_C"/>
</dbReference>
<keyword evidence="9" id="KW-1185">Reference proteome</keyword>
<organism evidence="8 9">
    <name type="scientific">Hydrogenophaga intermedia</name>
    <dbReference type="NCBI Taxonomy" id="65786"/>
    <lineage>
        <taxon>Bacteria</taxon>
        <taxon>Pseudomonadati</taxon>
        <taxon>Pseudomonadota</taxon>
        <taxon>Betaproteobacteria</taxon>
        <taxon>Burkholderiales</taxon>
        <taxon>Comamonadaceae</taxon>
        <taxon>Hydrogenophaga</taxon>
    </lineage>
</organism>
<dbReference type="AlphaFoldDB" id="A0A1L1PDY4"/>
<dbReference type="Proteomes" id="UP000028878">
    <property type="component" value="Unassembled WGS sequence"/>
</dbReference>
<dbReference type="GO" id="GO:0008320">
    <property type="term" value="F:protein transmembrane transporter activity"/>
    <property type="evidence" value="ECO:0007669"/>
    <property type="project" value="TreeGrafter"/>
</dbReference>
<dbReference type="Pfam" id="PF08479">
    <property type="entry name" value="POTRA_2"/>
    <property type="match status" value="1"/>
</dbReference>
<feature type="region of interest" description="Disordered" evidence="4">
    <location>
        <begin position="43"/>
        <end position="92"/>
    </location>
</feature>
<dbReference type="InterPro" id="IPR013686">
    <property type="entry name" value="Polypept-transport_assoc_ShlB"/>
</dbReference>
<keyword evidence="1" id="KW-1134">Transmembrane beta strand</keyword>
<reference evidence="9" key="2">
    <citation type="submission" date="2014-11" db="EMBL/GenBank/DDBJ databases">
        <title>Draft genome sequence of Hydrogenophaga intermedia S1.</title>
        <authorList>
            <person name="Gan H.M."/>
            <person name="Chew T.H."/>
            <person name="Stolz A."/>
        </authorList>
    </citation>
    <scope>NUCLEOTIDE SEQUENCE [LARGE SCALE GENOMIC DNA]</scope>
    <source>
        <strain evidence="9">S1</strain>
    </source>
</reference>
<feature type="compositionally biased region" description="Low complexity" evidence="4">
    <location>
        <begin position="43"/>
        <end position="53"/>
    </location>
</feature>
<evidence type="ECO:0000313" key="9">
    <source>
        <dbReference type="Proteomes" id="UP000028878"/>
    </source>
</evidence>
<dbReference type="EMBL" id="CCAE010000014">
    <property type="protein sequence ID" value="CDN87730.1"/>
    <property type="molecule type" value="Genomic_DNA"/>
</dbReference>
<evidence type="ECO:0000313" key="8">
    <source>
        <dbReference type="EMBL" id="CDN87730.1"/>
    </source>
</evidence>
<keyword evidence="1" id="KW-0472">Membrane</keyword>
<dbReference type="InterPro" id="IPR051544">
    <property type="entry name" value="TPS_OM_transporter"/>
</dbReference>
<feature type="compositionally biased region" description="Basic and acidic residues" evidence="4">
    <location>
        <begin position="54"/>
        <end position="73"/>
    </location>
</feature>
<evidence type="ECO:0000259" key="5">
    <source>
        <dbReference type="Pfam" id="PF03865"/>
    </source>
</evidence>
<dbReference type="PANTHER" id="PTHR34597">
    <property type="entry name" value="SLR1661 PROTEIN"/>
    <property type="match status" value="1"/>
</dbReference>
<dbReference type="InterPro" id="IPR027282">
    <property type="entry name" value="TPS"/>
</dbReference>
<evidence type="ECO:0000256" key="1">
    <source>
        <dbReference type="ARBA" id="ARBA00022452"/>
    </source>
</evidence>
<feature type="domain" description="Haemolysin activator HlyB C-terminal" evidence="5">
    <location>
        <begin position="231"/>
        <end position="551"/>
    </location>
</feature>
<feature type="domain" description="ShlB POTRA" evidence="7">
    <location>
        <begin position="173"/>
        <end position="226"/>
    </location>
</feature>
<evidence type="ECO:0000256" key="4">
    <source>
        <dbReference type="SAM" id="MobiDB-lite"/>
    </source>
</evidence>
<dbReference type="GO" id="GO:0098046">
    <property type="term" value="C:type V protein secretion system complex"/>
    <property type="evidence" value="ECO:0007669"/>
    <property type="project" value="TreeGrafter"/>
</dbReference>
<evidence type="ECO:0000256" key="2">
    <source>
        <dbReference type="ARBA" id="ARBA00022692"/>
    </source>
</evidence>
<proteinExistence type="predicted"/>
<gene>
    <name evidence="8" type="ORF">BN948_02155</name>
</gene>
<evidence type="ECO:0000259" key="7">
    <source>
        <dbReference type="Pfam" id="PF17287"/>
    </source>
</evidence>
<accession>A0A1L1PDY4</accession>
<reference evidence="9" key="1">
    <citation type="submission" date="2014-02" db="EMBL/GenBank/DDBJ databases">
        <authorList>
            <person name="Gan H."/>
        </authorList>
    </citation>
    <scope>NUCLEOTIDE SEQUENCE [LARGE SCALE GENOMIC DNA]</scope>
    <source>
        <strain evidence="9">S1</strain>
    </source>
</reference>
<keyword evidence="2" id="KW-0812">Transmembrane</keyword>
<evidence type="ECO:0000256" key="3">
    <source>
        <dbReference type="ARBA" id="ARBA00023237"/>
    </source>
</evidence>
<dbReference type="GO" id="GO:0046819">
    <property type="term" value="P:protein secretion by the type V secretion system"/>
    <property type="evidence" value="ECO:0007669"/>
    <property type="project" value="TreeGrafter"/>
</dbReference>
<sequence length="592" mass="63787">MTDKAGPRLRAGRSGGQSLVLAVGLWVAALAAQAQGVAPTPQQIDQIRQQQEQLQRDEQQRREQLLRQQDPARRLPGSVGIDTAPELPDGPDGGPCFPVQRVELEGAARLDAATQADIARPFIGQCVGLKEIRELMREITNRYVEMGLVTTRVYIPQQDMSNGLLRLLVLEGKVGEIGLSDDQAGVYLATAFPGLKGKVLNIRDIEQGLDQINRLGSNSATMELQPSEHPGLTNILIRNQPRHRVSGGLTLDNYGSPSTGDLRGTLNLSVDNPMGLNDAWFGSFSRNLDADSDERLSESALIGANFAYGYWNWSLNLSKSRYVSMISSLTQRFRTDGNTETYNLGVQRVLSRGQTSKLTLNAGVTHKDSKNYIEGSLLSTSSPKLTDVQIGLTSVFVAGAGSWTLDASAARGIKAFGVVALPEAGTGNVPTPFGTRYNAAVSYFRPLPLKGVDATWSSSLQMQTSPHFLYGSEQMSVGGLFTVRGFDGTSLSAERGLYWRNDIAFTLPPPQESSARWIGRLQTYVAVDVGRIFGREGQITGSLAGMVVGVRAVGGPIGFDVGLGLPIYASRSVEARGSIEGHAVYARASLSF</sequence>
<name>A0A1L1PDY4_HYDIT</name>
<dbReference type="Gene3D" id="2.40.160.50">
    <property type="entry name" value="membrane protein fhac: a member of the omp85/tpsb transporter family"/>
    <property type="match status" value="1"/>
</dbReference>
<evidence type="ECO:0000259" key="6">
    <source>
        <dbReference type="Pfam" id="PF08479"/>
    </source>
</evidence>
<dbReference type="PANTHER" id="PTHR34597:SF3">
    <property type="entry name" value="OUTER MEMBRANE TRANSPORTER CDIB"/>
    <property type="match status" value="1"/>
</dbReference>
<dbReference type="Pfam" id="PF17287">
    <property type="entry name" value="POTRA_3"/>
    <property type="match status" value="1"/>
</dbReference>
<dbReference type="InterPro" id="IPR035251">
    <property type="entry name" value="ShlB_POTRA"/>
</dbReference>
<dbReference type="Pfam" id="PF03865">
    <property type="entry name" value="ShlB"/>
    <property type="match status" value="1"/>
</dbReference>